<name>A0A1G9A703_9GAMM</name>
<gene>
    <name evidence="2" type="ORF">SAMN05216212_1876</name>
</gene>
<accession>A0A1G9A703</accession>
<organism evidence="2 3">
    <name type="scientific">Microbulbifer yueqingensis</name>
    <dbReference type="NCBI Taxonomy" id="658219"/>
    <lineage>
        <taxon>Bacteria</taxon>
        <taxon>Pseudomonadati</taxon>
        <taxon>Pseudomonadota</taxon>
        <taxon>Gammaproteobacteria</taxon>
        <taxon>Cellvibrionales</taxon>
        <taxon>Microbulbiferaceae</taxon>
        <taxon>Microbulbifer</taxon>
    </lineage>
</organism>
<sequence>MANSHPDIGNWFEMIESGQLFEVVAIDDLHKTVEIQYLDGMLDELDLEQWLTLPLVPAAPPEDANVAYGMTAREHSPASSETPLPEQLNPLDSLEGETFSGTDESL</sequence>
<dbReference type="EMBL" id="FNFH01000003">
    <property type="protein sequence ID" value="SDK23068.1"/>
    <property type="molecule type" value="Genomic_DNA"/>
</dbReference>
<dbReference type="AlphaFoldDB" id="A0A1G9A703"/>
<dbReference type="InterPro" id="IPR046651">
    <property type="entry name" value="DUF6763"/>
</dbReference>
<dbReference type="Proteomes" id="UP000199305">
    <property type="component" value="Unassembled WGS sequence"/>
</dbReference>
<keyword evidence="3" id="KW-1185">Reference proteome</keyword>
<dbReference type="STRING" id="658219.SAMN05216212_1876"/>
<evidence type="ECO:0000313" key="3">
    <source>
        <dbReference type="Proteomes" id="UP000199305"/>
    </source>
</evidence>
<dbReference type="Pfam" id="PF20549">
    <property type="entry name" value="DUF6763"/>
    <property type="match status" value="1"/>
</dbReference>
<evidence type="ECO:0000256" key="1">
    <source>
        <dbReference type="SAM" id="MobiDB-lite"/>
    </source>
</evidence>
<evidence type="ECO:0000313" key="2">
    <source>
        <dbReference type="EMBL" id="SDK23068.1"/>
    </source>
</evidence>
<proteinExistence type="predicted"/>
<protein>
    <submittedName>
        <fullName evidence="2">Uncharacterized protein</fullName>
    </submittedName>
</protein>
<feature type="region of interest" description="Disordered" evidence="1">
    <location>
        <begin position="66"/>
        <end position="106"/>
    </location>
</feature>
<dbReference type="RefSeq" id="WP_139169457.1">
    <property type="nucleotide sequence ID" value="NZ_FNFH01000003.1"/>
</dbReference>
<reference evidence="3" key="1">
    <citation type="submission" date="2016-10" db="EMBL/GenBank/DDBJ databases">
        <authorList>
            <person name="Varghese N."/>
            <person name="Submissions S."/>
        </authorList>
    </citation>
    <scope>NUCLEOTIDE SEQUENCE [LARGE SCALE GENOMIC DNA]</scope>
    <source>
        <strain evidence="3">CGMCC 1.10658</strain>
    </source>
</reference>
<dbReference type="OrthoDB" id="7062948at2"/>